<dbReference type="SUPFAM" id="SSF47370">
    <property type="entry name" value="Bromodomain"/>
    <property type="match status" value="2"/>
</dbReference>
<dbReference type="InterPro" id="IPR027353">
    <property type="entry name" value="NET_dom"/>
</dbReference>
<dbReference type="Gene3D" id="1.20.1270.220">
    <property type="match status" value="1"/>
</dbReference>
<dbReference type="PANTHER" id="PTHR22880">
    <property type="entry name" value="FALZ-RELATED BROMODOMAIN-CONTAINING PROTEINS"/>
    <property type="match status" value="1"/>
</dbReference>
<dbReference type="Proteomes" id="UP000242474">
    <property type="component" value="Unassembled WGS sequence"/>
</dbReference>
<dbReference type="PROSITE" id="PS00633">
    <property type="entry name" value="BROMODOMAIN_1"/>
    <property type="match status" value="1"/>
</dbReference>
<feature type="domain" description="Bromo" evidence="5">
    <location>
        <begin position="172"/>
        <end position="244"/>
    </location>
</feature>
<dbReference type="Gene3D" id="1.20.920.10">
    <property type="entry name" value="Bromodomain-like"/>
    <property type="match status" value="2"/>
</dbReference>
<dbReference type="Pfam" id="PF17035">
    <property type="entry name" value="BET"/>
    <property type="match status" value="1"/>
</dbReference>
<dbReference type="EMBL" id="KZ303537">
    <property type="protein sequence ID" value="PIA13444.1"/>
    <property type="molecule type" value="Genomic_DNA"/>
</dbReference>
<proteinExistence type="predicted"/>
<evidence type="ECO:0000259" key="5">
    <source>
        <dbReference type="PROSITE" id="PS50014"/>
    </source>
</evidence>
<dbReference type="InterPro" id="IPR001487">
    <property type="entry name" value="Bromodomain"/>
</dbReference>
<feature type="non-terminal residue" evidence="7">
    <location>
        <position position="424"/>
    </location>
</feature>
<dbReference type="PROSITE" id="PS51525">
    <property type="entry name" value="NET"/>
    <property type="match status" value="1"/>
</dbReference>
<dbReference type="PANTHER" id="PTHR22880:SF225">
    <property type="entry name" value="BROMODOMAIN-CONTAINING PROTEIN BET-1-RELATED"/>
    <property type="match status" value="1"/>
</dbReference>
<evidence type="ECO:0000313" key="7">
    <source>
        <dbReference type="EMBL" id="PIA13444.1"/>
    </source>
</evidence>
<dbReference type="InterPro" id="IPR036427">
    <property type="entry name" value="Bromodomain-like_sf"/>
</dbReference>
<keyword evidence="2 3" id="KW-0103">Bromodomain</keyword>
<evidence type="ECO:0000313" key="8">
    <source>
        <dbReference type="Proteomes" id="UP000242474"/>
    </source>
</evidence>
<feature type="region of interest" description="Disordered" evidence="4">
    <location>
        <begin position="293"/>
        <end position="353"/>
    </location>
</feature>
<evidence type="ECO:0000256" key="3">
    <source>
        <dbReference type="PROSITE-ProRule" id="PRU00035"/>
    </source>
</evidence>
<feature type="region of interest" description="Disordered" evidence="4">
    <location>
        <begin position="111"/>
        <end position="154"/>
    </location>
</feature>
<dbReference type="InterPro" id="IPR038336">
    <property type="entry name" value="NET_sf"/>
</dbReference>
<keyword evidence="8" id="KW-1185">Reference proteome</keyword>
<feature type="compositionally biased region" description="Polar residues" evidence="4">
    <location>
        <begin position="118"/>
        <end position="129"/>
    </location>
</feature>
<dbReference type="Pfam" id="PF00439">
    <property type="entry name" value="Bromodomain"/>
    <property type="match status" value="2"/>
</dbReference>
<dbReference type="GO" id="GO:0006338">
    <property type="term" value="P:chromatin remodeling"/>
    <property type="evidence" value="ECO:0007669"/>
    <property type="project" value="TreeGrafter"/>
</dbReference>
<protein>
    <submittedName>
        <fullName evidence="7">Bromodomain-containing protein</fullName>
    </submittedName>
</protein>
<organism evidence="7 8">
    <name type="scientific">Coemansia reversa (strain ATCC 12441 / NRRL 1564)</name>
    <dbReference type="NCBI Taxonomy" id="763665"/>
    <lineage>
        <taxon>Eukaryota</taxon>
        <taxon>Fungi</taxon>
        <taxon>Fungi incertae sedis</taxon>
        <taxon>Zoopagomycota</taxon>
        <taxon>Kickxellomycotina</taxon>
        <taxon>Kickxellomycetes</taxon>
        <taxon>Kickxellales</taxon>
        <taxon>Kickxellaceae</taxon>
        <taxon>Coemansia</taxon>
    </lineage>
</organism>
<dbReference type="InterPro" id="IPR018359">
    <property type="entry name" value="Bromodomain_CS"/>
</dbReference>
<dbReference type="GO" id="GO:0006355">
    <property type="term" value="P:regulation of DNA-templated transcription"/>
    <property type="evidence" value="ECO:0007669"/>
    <property type="project" value="TreeGrafter"/>
</dbReference>
<sequence>QHKYCTAMVRALKKHRDAGPFLRPVDIVALNIPDYPNIVKTPMDLSTVEMTLKARRYADTQAFADALRLMFNNCYLYNGRESVVGIMAGNLENMFESQLKKMPSGIDTALAEHKRQSSDASARTPTSATRPKRDAHPPPSRDLPGMQRKKSRTTDPQMRYCLNIVKEFMKKANFNIAYPFLEPVDPVAMNCPDYFKMIKEPMDLSTIKAKLESDHYASPLEFESDMRLMLRNCYAYNPPGHPVHEAGRALEARFDAKWAEIPIDVDARSQESHVDEIRDLEMKVQTMARQLEELRRGDGSVRRRSSVRSATGSPPPLSASGSATHYHQGGTTMSPTYVSSPPPAALASTRGRGRGRSIESLELTLEQKRALSARIEDLNPNRLRVALMIIKSAYPDLNEEEEEIELDIDSLDPFTLRKLYEYVV</sequence>
<dbReference type="AlphaFoldDB" id="A0A2G5B370"/>
<dbReference type="PRINTS" id="PR00503">
    <property type="entry name" value="BROMODOMAIN"/>
</dbReference>
<accession>A0A2G5B370</accession>
<dbReference type="OrthoDB" id="784962at2759"/>
<keyword evidence="1" id="KW-0677">Repeat</keyword>
<dbReference type="PROSITE" id="PS50014">
    <property type="entry name" value="BROMODOMAIN_2"/>
    <property type="match status" value="2"/>
</dbReference>
<evidence type="ECO:0000256" key="4">
    <source>
        <dbReference type="SAM" id="MobiDB-lite"/>
    </source>
</evidence>
<dbReference type="InterPro" id="IPR050935">
    <property type="entry name" value="Bromo_chromatin_reader"/>
</dbReference>
<evidence type="ECO:0000259" key="6">
    <source>
        <dbReference type="PROSITE" id="PS51525"/>
    </source>
</evidence>
<dbReference type="SMART" id="SM00297">
    <property type="entry name" value="BROMO"/>
    <property type="match status" value="2"/>
</dbReference>
<reference evidence="7 8" key="1">
    <citation type="journal article" date="2015" name="Genome Biol. Evol.">
        <title>Phylogenomic analyses indicate that early fungi evolved digesting cell walls of algal ancestors of land plants.</title>
        <authorList>
            <person name="Chang Y."/>
            <person name="Wang S."/>
            <person name="Sekimoto S."/>
            <person name="Aerts A.L."/>
            <person name="Choi C."/>
            <person name="Clum A."/>
            <person name="LaButti K.M."/>
            <person name="Lindquist E.A."/>
            <person name="Yee Ngan C."/>
            <person name="Ohm R.A."/>
            <person name="Salamov A.A."/>
            <person name="Grigoriev I.V."/>
            <person name="Spatafora J.W."/>
            <person name="Berbee M.L."/>
        </authorList>
    </citation>
    <scope>NUCLEOTIDE SEQUENCE [LARGE SCALE GENOMIC DNA]</scope>
    <source>
        <strain evidence="7 8">NRRL 1564</strain>
    </source>
</reference>
<feature type="compositionally biased region" description="Polar residues" evidence="4">
    <location>
        <begin position="329"/>
        <end position="339"/>
    </location>
</feature>
<feature type="domain" description="Bromo" evidence="5">
    <location>
        <begin position="13"/>
        <end position="85"/>
    </location>
</feature>
<dbReference type="STRING" id="763665.A0A2G5B370"/>
<gene>
    <name evidence="7" type="ORF">COEREDRAFT_32604</name>
</gene>
<feature type="compositionally biased region" description="Low complexity" evidence="4">
    <location>
        <begin position="307"/>
        <end position="324"/>
    </location>
</feature>
<evidence type="ECO:0000256" key="1">
    <source>
        <dbReference type="ARBA" id="ARBA00022737"/>
    </source>
</evidence>
<name>A0A2G5B370_COERN</name>
<feature type="non-terminal residue" evidence="7">
    <location>
        <position position="1"/>
    </location>
</feature>
<dbReference type="GO" id="GO:0000785">
    <property type="term" value="C:chromatin"/>
    <property type="evidence" value="ECO:0007669"/>
    <property type="project" value="TreeGrafter"/>
</dbReference>
<evidence type="ECO:0000256" key="2">
    <source>
        <dbReference type="ARBA" id="ARBA00023117"/>
    </source>
</evidence>
<dbReference type="GO" id="GO:0005634">
    <property type="term" value="C:nucleus"/>
    <property type="evidence" value="ECO:0007669"/>
    <property type="project" value="TreeGrafter"/>
</dbReference>
<dbReference type="CDD" id="cd05498">
    <property type="entry name" value="Bromo_Brdt_II_like"/>
    <property type="match status" value="1"/>
</dbReference>
<dbReference type="InterPro" id="IPR043509">
    <property type="entry name" value="Bromo_Brdt_II"/>
</dbReference>
<feature type="domain" description="NET" evidence="6">
    <location>
        <begin position="353"/>
        <end position="424"/>
    </location>
</feature>